<dbReference type="AlphaFoldDB" id="A0A2K5ARN5"/>
<dbReference type="RefSeq" id="WP_231911518.1">
    <property type="nucleotide sequence ID" value="NZ_LT981265.1"/>
</dbReference>
<gene>
    <name evidence="1" type="ORF">NCAV_1133</name>
</gene>
<name>A0A2K5ARN5_9ARCH</name>
<reference evidence="2" key="1">
    <citation type="submission" date="2018-01" db="EMBL/GenBank/DDBJ databases">
        <authorList>
            <person name="Kerou L M."/>
        </authorList>
    </citation>
    <scope>NUCLEOTIDE SEQUENCE [LARGE SCALE GENOMIC DNA]</scope>
    <source>
        <strain evidence="2">SCU2</strain>
    </source>
</reference>
<evidence type="ECO:0000313" key="2">
    <source>
        <dbReference type="Proteomes" id="UP000236248"/>
    </source>
</evidence>
<evidence type="ECO:0000313" key="1">
    <source>
        <dbReference type="EMBL" id="SPC34308.1"/>
    </source>
</evidence>
<dbReference type="GO" id="GO:0003998">
    <property type="term" value="F:acylphosphatase activity"/>
    <property type="evidence" value="ECO:0007669"/>
    <property type="project" value="UniProtKB-EC"/>
</dbReference>
<dbReference type="EMBL" id="LT981265">
    <property type="protein sequence ID" value="SPC34308.1"/>
    <property type="molecule type" value="Genomic_DNA"/>
</dbReference>
<dbReference type="Proteomes" id="UP000236248">
    <property type="component" value="Chromosome NCAV"/>
</dbReference>
<keyword evidence="1" id="KW-0378">Hydrolase</keyword>
<dbReference type="EC" id="3.6.1.7" evidence="1"/>
<proteinExistence type="predicted"/>
<organism evidence="1 2">
    <name type="scientific">Candidatus Nitrosocaldus cavascurensis</name>
    <dbReference type="NCBI Taxonomy" id="2058097"/>
    <lineage>
        <taxon>Archaea</taxon>
        <taxon>Nitrososphaerota</taxon>
        <taxon>Nitrososphaeria</taxon>
        <taxon>Candidatus Nitrosocaldales</taxon>
        <taxon>Candidatus Nitrosocaldaceae</taxon>
        <taxon>Candidatus Nitrosocaldus</taxon>
    </lineage>
</organism>
<accession>A0A2K5ARN5</accession>
<sequence length="54" mass="6287">MIRKEPIYVEDMQVTYEEPTEEFKTFKIITGSLEEEMTKGFSTGALYFNAMLAK</sequence>
<keyword evidence="2" id="KW-1185">Reference proteome</keyword>
<dbReference type="GeneID" id="55636290"/>
<dbReference type="KEGG" id="ncv:NCAV_1133"/>
<protein>
    <submittedName>
        <fullName evidence="1">Acylphosphatase</fullName>
        <ecNumber evidence="1">3.6.1.7</ecNumber>
    </submittedName>
</protein>